<dbReference type="InterPro" id="IPR003029">
    <property type="entry name" value="S1_domain"/>
</dbReference>
<keyword evidence="2" id="KW-0687">Ribonucleoprotein</keyword>
<organism evidence="2 3">
    <name type="scientific">Candidatus Tagabacteria bacterium CG_4_9_14_0_2_um_filter_41_11</name>
    <dbReference type="NCBI Taxonomy" id="1975019"/>
    <lineage>
        <taxon>Bacteria</taxon>
        <taxon>Candidatus Tagaibacteriota</taxon>
    </lineage>
</organism>
<dbReference type="AlphaFoldDB" id="A0A2M8EQY9"/>
<dbReference type="PANTHER" id="PTHR47559">
    <property type="entry name" value="OS03G0844900 PROTEIN"/>
    <property type="match status" value="1"/>
</dbReference>
<dbReference type="SMART" id="SM00316">
    <property type="entry name" value="S1"/>
    <property type="match status" value="4"/>
</dbReference>
<accession>A0A2M8EQY9</accession>
<sequence>MPSQNKGNNIYLQEKQSLSMDFLLKTFSLTSPKAGDLIEGKIIEQKGSSLFVDLGPYGTGIIYGKEFNNARETIHALKPQDVITAKVVDAENENGYIELSLREAGNEIIWREAEELQRKKTNFALPVIDANKGGLILDWKGIQGFLPASQLRLKHYPRVEGGDKEKILDELKKLVGTSLMVTIITTDSNEGKLIFSEKGAEVGELKEIISKYKVGDIIECEVTGVVDFGVFVKIEEGLEGLVHISELDWSLVENPADLYRTGDKATAQIIEVKDDKISLSLKALKPNPWTSAQKKYKKGDIIKGVVIKFNKYGALVSIEKGVAGLVHISEFGSEKNMKEKMELGKSYVFQIILFEPENHRLILNFLDESKPSAPAQE</sequence>
<dbReference type="PROSITE" id="PS50126">
    <property type="entry name" value="S1"/>
    <property type="match status" value="4"/>
</dbReference>
<dbReference type="GO" id="GO:0005840">
    <property type="term" value="C:ribosome"/>
    <property type="evidence" value="ECO:0007669"/>
    <property type="project" value="UniProtKB-KW"/>
</dbReference>
<dbReference type="Proteomes" id="UP000230228">
    <property type="component" value="Unassembled WGS sequence"/>
</dbReference>
<dbReference type="InterPro" id="IPR012340">
    <property type="entry name" value="NA-bd_OB-fold"/>
</dbReference>
<protein>
    <submittedName>
        <fullName evidence="2">30S ribosomal protein S1</fullName>
    </submittedName>
</protein>
<dbReference type="InterPro" id="IPR052757">
    <property type="entry name" value="Ribosomal_protein_S1"/>
</dbReference>
<feature type="domain" description="S1 motif" evidence="1">
    <location>
        <begin position="127"/>
        <end position="198"/>
    </location>
</feature>
<dbReference type="Pfam" id="PF00575">
    <property type="entry name" value="S1"/>
    <property type="match status" value="2"/>
</dbReference>
<gene>
    <name evidence="2" type="ORF">CO056_01705</name>
</gene>
<dbReference type="Gene3D" id="2.40.50.140">
    <property type="entry name" value="Nucleic acid-binding proteins"/>
    <property type="match status" value="3"/>
</dbReference>
<dbReference type="PANTHER" id="PTHR47559:SF1">
    <property type="entry name" value="OS03G0844900 PROTEIN"/>
    <property type="match status" value="1"/>
</dbReference>
<evidence type="ECO:0000259" key="1">
    <source>
        <dbReference type="PROSITE" id="PS50126"/>
    </source>
</evidence>
<keyword evidence="2" id="KW-0689">Ribosomal protein</keyword>
<reference evidence="3" key="1">
    <citation type="submission" date="2017-09" db="EMBL/GenBank/DDBJ databases">
        <title>Depth-based differentiation of microbial function through sediment-hosted aquifers and enrichment of novel symbionts in the deep terrestrial subsurface.</title>
        <authorList>
            <person name="Probst A.J."/>
            <person name="Ladd B."/>
            <person name="Jarett J.K."/>
            <person name="Geller-Mcgrath D.E."/>
            <person name="Sieber C.M.K."/>
            <person name="Emerson J.B."/>
            <person name="Anantharaman K."/>
            <person name="Thomas B.C."/>
            <person name="Malmstrom R."/>
            <person name="Stieglmeier M."/>
            <person name="Klingl A."/>
            <person name="Woyke T."/>
            <person name="Ryan C.M."/>
            <person name="Banfield J.F."/>
        </authorList>
    </citation>
    <scope>NUCLEOTIDE SEQUENCE [LARGE SCALE GENOMIC DNA]</scope>
</reference>
<evidence type="ECO:0000313" key="2">
    <source>
        <dbReference type="EMBL" id="PJC25153.1"/>
    </source>
</evidence>
<dbReference type="EMBL" id="PFSH01000025">
    <property type="protein sequence ID" value="PJC25153.1"/>
    <property type="molecule type" value="Genomic_DNA"/>
</dbReference>
<feature type="domain" description="S1 motif" evidence="1">
    <location>
        <begin position="215"/>
        <end position="282"/>
    </location>
</feature>
<dbReference type="InterPro" id="IPR035104">
    <property type="entry name" value="Ribosomal_protein_S1-like"/>
</dbReference>
<dbReference type="PRINTS" id="PR00681">
    <property type="entry name" value="RIBOSOMALS1"/>
</dbReference>
<feature type="domain" description="S1 motif" evidence="1">
    <location>
        <begin position="299"/>
        <end position="366"/>
    </location>
</feature>
<name>A0A2M8EQY9_9BACT</name>
<dbReference type="GO" id="GO:0003676">
    <property type="term" value="F:nucleic acid binding"/>
    <property type="evidence" value="ECO:0007669"/>
    <property type="project" value="InterPro"/>
</dbReference>
<proteinExistence type="predicted"/>
<comment type="caution">
    <text evidence="2">The sequence shown here is derived from an EMBL/GenBank/DDBJ whole genome shotgun (WGS) entry which is preliminary data.</text>
</comment>
<feature type="domain" description="S1 motif" evidence="1">
    <location>
        <begin position="35"/>
        <end position="102"/>
    </location>
</feature>
<dbReference type="SUPFAM" id="SSF50249">
    <property type="entry name" value="Nucleic acid-binding proteins"/>
    <property type="match status" value="4"/>
</dbReference>
<evidence type="ECO:0000313" key="3">
    <source>
        <dbReference type="Proteomes" id="UP000230228"/>
    </source>
</evidence>